<name>A0A1M5QR78_9BRAD</name>
<dbReference type="NCBIfam" id="NF047412">
    <property type="entry name" value="sig_GCG_CRPN_rpt"/>
    <property type="match status" value="1"/>
</dbReference>
<evidence type="ECO:0000313" key="2">
    <source>
        <dbReference type="EMBL" id="SHH16572.1"/>
    </source>
</evidence>
<keyword evidence="1" id="KW-0732">Signal</keyword>
<dbReference type="Proteomes" id="UP000190675">
    <property type="component" value="Chromosome I"/>
</dbReference>
<evidence type="ECO:0000256" key="1">
    <source>
        <dbReference type="SAM" id="SignalP"/>
    </source>
</evidence>
<organism evidence="2 3">
    <name type="scientific">Bradyrhizobium erythrophlei</name>
    <dbReference type="NCBI Taxonomy" id="1437360"/>
    <lineage>
        <taxon>Bacteria</taxon>
        <taxon>Pseudomonadati</taxon>
        <taxon>Pseudomonadota</taxon>
        <taxon>Alphaproteobacteria</taxon>
        <taxon>Hyphomicrobiales</taxon>
        <taxon>Nitrobacteraceae</taxon>
        <taxon>Bradyrhizobium</taxon>
    </lineage>
</organism>
<dbReference type="AlphaFoldDB" id="A0A1M5QR78"/>
<proteinExistence type="predicted"/>
<reference evidence="2 3" key="1">
    <citation type="submission" date="2016-11" db="EMBL/GenBank/DDBJ databases">
        <authorList>
            <person name="Jaros S."/>
            <person name="Januszkiewicz K."/>
            <person name="Wedrychowicz H."/>
        </authorList>
    </citation>
    <scope>NUCLEOTIDE SEQUENCE [LARGE SCALE GENOMIC DNA]</scope>
    <source>
        <strain evidence="2 3">GAS242</strain>
    </source>
</reference>
<evidence type="ECO:0000313" key="3">
    <source>
        <dbReference type="Proteomes" id="UP000190675"/>
    </source>
</evidence>
<protein>
    <recommendedName>
        <fullName evidence="4">Chitin binding Peritrophin-A domain-containing protein</fullName>
    </recommendedName>
</protein>
<feature type="signal peptide" evidence="1">
    <location>
        <begin position="1"/>
        <end position="21"/>
    </location>
</feature>
<dbReference type="InterPro" id="IPR058110">
    <property type="entry name" value="GCG_CRPN_dom"/>
</dbReference>
<gene>
    <name evidence="2" type="ORF">SAMN05444169_6104</name>
</gene>
<dbReference type="EMBL" id="LT670818">
    <property type="protein sequence ID" value="SHH16572.1"/>
    <property type="molecule type" value="Genomic_DNA"/>
</dbReference>
<evidence type="ECO:0008006" key="4">
    <source>
        <dbReference type="Google" id="ProtNLM"/>
    </source>
</evidence>
<feature type="chain" id="PRO_5012251731" description="Chitin binding Peritrophin-A domain-containing protein" evidence="1">
    <location>
        <begin position="22"/>
        <end position="78"/>
    </location>
</feature>
<accession>A0A1M5QR78</accession>
<sequence>MRTILIAGMFAIIATIGPASAADGCGPGCHSSQYGACVVDGWERAAPVWNECPAGAHPRPPCGGDYTWSKRIRVCIEK</sequence>